<organism evidence="1 2">
    <name type="scientific">Propionispora vibrioides</name>
    <dbReference type="NCBI Taxonomy" id="112903"/>
    <lineage>
        <taxon>Bacteria</taxon>
        <taxon>Bacillati</taxon>
        <taxon>Bacillota</taxon>
        <taxon>Negativicutes</taxon>
        <taxon>Selenomonadales</taxon>
        <taxon>Sporomusaceae</taxon>
        <taxon>Propionispora</taxon>
    </lineage>
</organism>
<dbReference type="EMBL" id="FODY01000021">
    <property type="protein sequence ID" value="SEP35933.1"/>
    <property type="molecule type" value="Genomic_DNA"/>
</dbReference>
<protein>
    <submittedName>
        <fullName evidence="1">Uncharacterized protein</fullName>
    </submittedName>
</protein>
<keyword evidence="2" id="KW-1185">Reference proteome</keyword>
<dbReference type="Proteomes" id="UP000198847">
    <property type="component" value="Unassembled WGS sequence"/>
</dbReference>
<feature type="non-terminal residue" evidence="1">
    <location>
        <position position="1"/>
    </location>
</feature>
<accession>A0A1H8X8A2</accession>
<reference evidence="1 2" key="1">
    <citation type="submission" date="2016-10" db="EMBL/GenBank/DDBJ databases">
        <authorList>
            <person name="de Groot N.N."/>
        </authorList>
    </citation>
    <scope>NUCLEOTIDE SEQUENCE [LARGE SCALE GENOMIC DNA]</scope>
    <source>
        <strain evidence="1 2">DSM 13305</strain>
    </source>
</reference>
<dbReference type="AlphaFoldDB" id="A0A1H8X8A2"/>
<gene>
    <name evidence="1" type="ORF">SAMN04490178_1211</name>
</gene>
<proteinExistence type="predicted"/>
<evidence type="ECO:0000313" key="2">
    <source>
        <dbReference type="Proteomes" id="UP000198847"/>
    </source>
</evidence>
<name>A0A1H8X8A2_9FIRM</name>
<evidence type="ECO:0000313" key="1">
    <source>
        <dbReference type="EMBL" id="SEP35933.1"/>
    </source>
</evidence>
<sequence length="35" mass="4058">LVNCIMGIFKPIDWLVKQEHLNSILQNLLYEGESV</sequence>